<dbReference type="GO" id="GO:0140359">
    <property type="term" value="F:ABC-type transporter activity"/>
    <property type="evidence" value="ECO:0007669"/>
    <property type="project" value="InterPro"/>
</dbReference>
<evidence type="ECO:0000256" key="1">
    <source>
        <dbReference type="SAM" id="Phobius"/>
    </source>
</evidence>
<reference evidence="2 3" key="1">
    <citation type="submission" date="2019-07" db="EMBL/GenBank/DDBJ databases">
        <title>Whole genome shotgun sequence of Cerasibacillus quisquiliarum NBRC 102429.</title>
        <authorList>
            <person name="Hosoyama A."/>
            <person name="Uohara A."/>
            <person name="Ohji S."/>
            <person name="Ichikawa N."/>
        </authorList>
    </citation>
    <scope>NUCLEOTIDE SEQUENCE [LARGE SCALE GENOMIC DNA]</scope>
    <source>
        <strain evidence="2 3">NBRC 102429</strain>
    </source>
</reference>
<feature type="transmembrane region" description="Helical" evidence="1">
    <location>
        <begin position="230"/>
        <end position="252"/>
    </location>
</feature>
<organism evidence="2 3">
    <name type="scientific">Cerasibacillus quisquiliarum</name>
    <dbReference type="NCBI Taxonomy" id="227865"/>
    <lineage>
        <taxon>Bacteria</taxon>
        <taxon>Bacillati</taxon>
        <taxon>Bacillota</taxon>
        <taxon>Bacilli</taxon>
        <taxon>Bacillales</taxon>
        <taxon>Bacillaceae</taxon>
        <taxon>Cerasibacillus</taxon>
    </lineage>
</organism>
<keyword evidence="3" id="KW-1185">Reference proteome</keyword>
<feature type="transmembrane region" description="Helical" evidence="1">
    <location>
        <begin position="21"/>
        <end position="42"/>
    </location>
</feature>
<keyword evidence="1 2" id="KW-0812">Transmembrane</keyword>
<evidence type="ECO:0000313" key="2">
    <source>
        <dbReference type="EMBL" id="GEN31326.1"/>
    </source>
</evidence>
<evidence type="ECO:0000313" key="3">
    <source>
        <dbReference type="Proteomes" id="UP000321491"/>
    </source>
</evidence>
<keyword evidence="1" id="KW-1133">Transmembrane helix</keyword>
<dbReference type="EMBL" id="BJXW01000014">
    <property type="protein sequence ID" value="GEN31326.1"/>
    <property type="molecule type" value="Genomic_DNA"/>
</dbReference>
<sequence>MRQWYTIFQKEMLENWRNFKWVWVPLVILLLSIMDPITTYYMPEILDAVGNLPEGAVFKMPTPSPVESIMMSLSQLNTLGVLVIILMSMQTITGEIKSGVSEIILVKPVSYSNYVTAKWASFILISLASLFVGLIGSWYYTNLLFGDLNFIDLLKVFAFYSLWFMFIISLSIFFNTIVKSQGIILFLTIVVVMALNLLTSVLGKYFNWSPSQLSQHIEDMLLTNHISTDLIMSAIITIAASLLLLIGSITFFQSKKIVE</sequence>
<name>A0A511UXG3_9BACI</name>
<feature type="transmembrane region" description="Helical" evidence="1">
    <location>
        <begin position="185"/>
        <end position="206"/>
    </location>
</feature>
<feature type="transmembrane region" description="Helical" evidence="1">
    <location>
        <begin position="160"/>
        <end position="178"/>
    </location>
</feature>
<dbReference type="Pfam" id="PF12679">
    <property type="entry name" value="ABC2_membrane_2"/>
    <property type="match status" value="1"/>
</dbReference>
<protein>
    <submittedName>
        <fullName evidence="2">Putative transmembrane protein YxlG</fullName>
    </submittedName>
</protein>
<accession>A0A511UXG3</accession>
<dbReference type="OrthoDB" id="4187110at2"/>
<comment type="caution">
    <text evidence="2">The sequence shown here is derived from an EMBL/GenBank/DDBJ whole genome shotgun (WGS) entry which is preliminary data.</text>
</comment>
<dbReference type="Proteomes" id="UP000321491">
    <property type="component" value="Unassembled WGS sequence"/>
</dbReference>
<dbReference type="GO" id="GO:0005886">
    <property type="term" value="C:plasma membrane"/>
    <property type="evidence" value="ECO:0007669"/>
    <property type="project" value="UniProtKB-SubCell"/>
</dbReference>
<keyword evidence="1" id="KW-0472">Membrane</keyword>
<dbReference type="AlphaFoldDB" id="A0A511UXG3"/>
<gene>
    <name evidence="2" type="primary">yxlG</name>
    <name evidence="2" type="ORF">CQU01_15640</name>
</gene>
<feature type="transmembrane region" description="Helical" evidence="1">
    <location>
        <begin position="69"/>
        <end position="87"/>
    </location>
</feature>
<proteinExistence type="predicted"/>
<dbReference type="PANTHER" id="PTHR43471">
    <property type="entry name" value="ABC TRANSPORTER PERMEASE"/>
    <property type="match status" value="1"/>
</dbReference>
<feature type="transmembrane region" description="Helical" evidence="1">
    <location>
        <begin position="119"/>
        <end position="140"/>
    </location>
</feature>
<dbReference type="RefSeq" id="WP_146937415.1">
    <property type="nucleotide sequence ID" value="NZ_BJXW01000014.1"/>
</dbReference>